<organism evidence="4 5">
    <name type="scientific">SAR324 cluster bacterium</name>
    <dbReference type="NCBI Taxonomy" id="2024889"/>
    <lineage>
        <taxon>Bacteria</taxon>
        <taxon>Deltaproteobacteria</taxon>
        <taxon>SAR324 cluster</taxon>
    </lineage>
</organism>
<dbReference type="Pfam" id="PF01408">
    <property type="entry name" value="GFO_IDH_MocA"/>
    <property type="match status" value="1"/>
</dbReference>
<sequence>MAKTTSHSRELEDICTIAVGLLGAGFIGQMHTLALRNAATSMWEPKIHVRPKILAEVDSELCAKVGERFDWEECTENWRDIIDDPEIDLFINAGPNHIHAQPTIAAAKRGKHVFCEKPLASTADEAFQIWDEVSETGVIQMCAFMYRSIPALNLAREMIKSGEIGEVRHFRSRFLLNMLTDDGNLSWRFSKSQAGLGAMGDLGSHHVDQARFLVGELVRVGALTKTWSTDKQQKILDVNDDAFVCAAEFENGATASFEASRVAKAHNLGGWIEVDGTKKSLSFQMERLNELAIYEPNKGPRTQLVTQKGQPYSDFWLPSGIQGQHPLGWNECFAHQARHILEAIAVSKNLSPRADFKDGYRVAEVIETIARSAESGKFEYVNYRERLSKADSKTK</sequence>
<dbReference type="InterPro" id="IPR050463">
    <property type="entry name" value="Gfo/Idh/MocA_oxidrdct_glycsds"/>
</dbReference>
<dbReference type="Proteomes" id="UP000226525">
    <property type="component" value="Unassembled WGS sequence"/>
</dbReference>
<dbReference type="Gene3D" id="3.30.360.10">
    <property type="entry name" value="Dihydrodipicolinate Reductase, domain 2"/>
    <property type="match status" value="1"/>
</dbReference>
<dbReference type="PANTHER" id="PTHR43818:SF11">
    <property type="entry name" value="BCDNA.GH03377"/>
    <property type="match status" value="1"/>
</dbReference>
<dbReference type="InterPro" id="IPR000683">
    <property type="entry name" value="Gfo/Idh/MocA-like_OxRdtase_N"/>
</dbReference>
<protein>
    <submittedName>
        <fullName evidence="4">Dehydrogenase</fullName>
    </submittedName>
</protein>
<dbReference type="InterPro" id="IPR036291">
    <property type="entry name" value="NAD(P)-bd_dom_sf"/>
</dbReference>
<feature type="domain" description="GFO/IDH/MocA-like oxidoreductase" evidence="3">
    <location>
        <begin position="155"/>
        <end position="281"/>
    </location>
</feature>
<reference evidence="5" key="1">
    <citation type="submission" date="2017-09" db="EMBL/GenBank/DDBJ databases">
        <title>The Reconstruction of 2,631 Draft Metagenome-Assembled Genomes from the Global Oceans.</title>
        <authorList>
            <person name="Tully B.J."/>
            <person name="Graham E.D."/>
            <person name="Heidelberg J.F."/>
        </authorList>
    </citation>
    <scope>NUCLEOTIDE SEQUENCE [LARGE SCALE GENOMIC DNA]</scope>
</reference>
<dbReference type="InterPro" id="IPR055170">
    <property type="entry name" value="GFO_IDH_MocA-like_dom"/>
</dbReference>
<gene>
    <name evidence="4" type="ORF">CMN54_10040</name>
</gene>
<dbReference type="GO" id="GO:0000166">
    <property type="term" value="F:nucleotide binding"/>
    <property type="evidence" value="ECO:0007669"/>
    <property type="project" value="InterPro"/>
</dbReference>
<evidence type="ECO:0000313" key="5">
    <source>
        <dbReference type="Proteomes" id="UP000226525"/>
    </source>
</evidence>
<name>A0A2D6YKN4_9DELT</name>
<evidence type="ECO:0000313" key="4">
    <source>
        <dbReference type="EMBL" id="MAH63766.1"/>
    </source>
</evidence>
<proteinExistence type="predicted"/>
<evidence type="ECO:0000259" key="3">
    <source>
        <dbReference type="Pfam" id="PF22725"/>
    </source>
</evidence>
<comment type="caution">
    <text evidence="4">The sequence shown here is derived from an EMBL/GenBank/DDBJ whole genome shotgun (WGS) entry which is preliminary data.</text>
</comment>
<dbReference type="SUPFAM" id="SSF51735">
    <property type="entry name" value="NAD(P)-binding Rossmann-fold domains"/>
    <property type="match status" value="1"/>
</dbReference>
<accession>A0A2D6YKN4</accession>
<feature type="domain" description="Gfo/Idh/MocA-like oxidoreductase N-terminal" evidence="2">
    <location>
        <begin position="18"/>
        <end position="141"/>
    </location>
</feature>
<dbReference type="GO" id="GO:0016491">
    <property type="term" value="F:oxidoreductase activity"/>
    <property type="evidence" value="ECO:0007669"/>
    <property type="project" value="UniProtKB-KW"/>
</dbReference>
<keyword evidence="1" id="KW-0560">Oxidoreductase</keyword>
<evidence type="ECO:0000256" key="1">
    <source>
        <dbReference type="ARBA" id="ARBA00023002"/>
    </source>
</evidence>
<evidence type="ECO:0000259" key="2">
    <source>
        <dbReference type="Pfam" id="PF01408"/>
    </source>
</evidence>
<dbReference type="AlphaFoldDB" id="A0A2D6YKN4"/>
<dbReference type="Gene3D" id="3.40.50.720">
    <property type="entry name" value="NAD(P)-binding Rossmann-like Domain"/>
    <property type="match status" value="1"/>
</dbReference>
<dbReference type="EMBL" id="NZEX01000113">
    <property type="protein sequence ID" value="MAH63766.1"/>
    <property type="molecule type" value="Genomic_DNA"/>
</dbReference>
<dbReference type="Pfam" id="PF22725">
    <property type="entry name" value="GFO_IDH_MocA_C3"/>
    <property type="match status" value="1"/>
</dbReference>
<dbReference type="SUPFAM" id="SSF55347">
    <property type="entry name" value="Glyceraldehyde-3-phosphate dehydrogenase-like, C-terminal domain"/>
    <property type="match status" value="1"/>
</dbReference>
<dbReference type="PANTHER" id="PTHR43818">
    <property type="entry name" value="BCDNA.GH03377"/>
    <property type="match status" value="1"/>
</dbReference>